<dbReference type="GO" id="GO:0004325">
    <property type="term" value="F:ferrochelatase activity"/>
    <property type="evidence" value="ECO:0007669"/>
    <property type="project" value="InterPro"/>
</dbReference>
<dbReference type="Pfam" id="PF00762">
    <property type="entry name" value="Ferrochelatase"/>
    <property type="match status" value="1"/>
</dbReference>
<dbReference type="PANTHER" id="PTHR11108">
    <property type="entry name" value="FERROCHELATASE"/>
    <property type="match status" value="1"/>
</dbReference>
<dbReference type="Gene3D" id="3.40.50.1400">
    <property type="match status" value="2"/>
</dbReference>
<accession>A0AAW9NQZ1</accession>
<dbReference type="PANTHER" id="PTHR11108:SF1">
    <property type="entry name" value="FERROCHELATASE, MITOCHONDRIAL"/>
    <property type="match status" value="1"/>
</dbReference>
<gene>
    <name evidence="2" type="ORF">P9B03_07825</name>
</gene>
<comment type="similarity">
    <text evidence="1">Belongs to the ferrochelatase family.</text>
</comment>
<dbReference type="GO" id="GO:0006783">
    <property type="term" value="P:heme biosynthetic process"/>
    <property type="evidence" value="ECO:0007669"/>
    <property type="project" value="InterPro"/>
</dbReference>
<name>A0AAW9NQZ1_9BACL</name>
<dbReference type="EMBL" id="JARSFG010000011">
    <property type="protein sequence ID" value="MEC1178385.1"/>
    <property type="molecule type" value="Genomic_DNA"/>
</dbReference>
<reference evidence="2 3" key="1">
    <citation type="submission" date="2023-03" db="EMBL/GenBank/DDBJ databases">
        <title>Bacillus Genome Sequencing.</title>
        <authorList>
            <person name="Dunlap C."/>
        </authorList>
    </citation>
    <scope>NUCLEOTIDE SEQUENCE [LARGE SCALE GENOMIC DNA]</scope>
    <source>
        <strain evidence="2 3">B-59205</strain>
    </source>
</reference>
<dbReference type="RefSeq" id="WP_326122909.1">
    <property type="nucleotide sequence ID" value="NZ_JARSFG010000011.1"/>
</dbReference>
<proteinExistence type="inferred from homology"/>
<evidence type="ECO:0000256" key="1">
    <source>
        <dbReference type="RuleBase" id="RU004185"/>
    </source>
</evidence>
<protein>
    <submittedName>
        <fullName evidence="2">Ferrochelatase</fullName>
    </submittedName>
</protein>
<dbReference type="AlphaFoldDB" id="A0AAW9NQZ1"/>
<evidence type="ECO:0000313" key="3">
    <source>
        <dbReference type="Proteomes" id="UP001344888"/>
    </source>
</evidence>
<dbReference type="Proteomes" id="UP001344888">
    <property type="component" value="Unassembled WGS sequence"/>
</dbReference>
<dbReference type="InterPro" id="IPR001015">
    <property type="entry name" value="Ferrochelatase"/>
</dbReference>
<evidence type="ECO:0000313" key="2">
    <source>
        <dbReference type="EMBL" id="MEC1178385.1"/>
    </source>
</evidence>
<dbReference type="SUPFAM" id="SSF53800">
    <property type="entry name" value="Chelatase"/>
    <property type="match status" value="1"/>
</dbReference>
<keyword evidence="3" id="KW-1185">Reference proteome</keyword>
<sequence>MIAVIYYAYGAPKSIDDVQPYFNHILNGRPAPPQMLEGIEEAFKKSGFPDFIRSSTERIANALQTTLNSKLDKEIRLYNAYKHTAPFVEDVYNEAVQAGAGTIVTLSVNPILSVSGGGAVHTEVAELVKGSNIRHIAIDNWHLDEGIINVYAERVRRAFNWLPVEAQESAYVLFTAHSQPIVPERSEFYAKQFEELAAAIAKKANIERFQPVYRSGKSEGWLAPNVKDAMKSLQAEGAEGFVTCELLSVSADVESFSEINEECRKLATELNVSFATSEFLGDSFDTVMALTALIEKHIQAI</sequence>
<organism evidence="2 3">
    <name type="scientific">Metasolibacillus meyeri</name>
    <dbReference type="NCBI Taxonomy" id="1071052"/>
    <lineage>
        <taxon>Bacteria</taxon>
        <taxon>Bacillati</taxon>
        <taxon>Bacillota</taxon>
        <taxon>Bacilli</taxon>
        <taxon>Bacillales</taxon>
        <taxon>Caryophanaceae</taxon>
        <taxon>Metasolibacillus</taxon>
    </lineage>
</organism>
<comment type="caution">
    <text evidence="2">The sequence shown here is derived from an EMBL/GenBank/DDBJ whole genome shotgun (WGS) entry which is preliminary data.</text>
</comment>